<dbReference type="AlphaFoldDB" id="A0A9P4TEC3"/>
<reference evidence="2" key="1">
    <citation type="submission" date="2019-04" db="EMBL/GenBank/DDBJ databases">
        <title>Sequencing of skin fungus with MAO and IRED activity.</title>
        <authorList>
            <person name="Marsaioli A.J."/>
            <person name="Bonatto J.M.C."/>
            <person name="Reis Junior O."/>
        </authorList>
    </citation>
    <scope>NUCLEOTIDE SEQUENCE</scope>
    <source>
        <strain evidence="2">30M1</strain>
    </source>
</reference>
<protein>
    <recommendedName>
        <fullName evidence="4">Apple domain-containing protein</fullName>
    </recommendedName>
</protein>
<gene>
    <name evidence="2" type="ORF">E8E13_005986</name>
</gene>
<evidence type="ECO:0000256" key="1">
    <source>
        <dbReference type="SAM" id="MobiDB-lite"/>
    </source>
</evidence>
<feature type="region of interest" description="Disordered" evidence="1">
    <location>
        <begin position="276"/>
        <end position="300"/>
    </location>
</feature>
<keyword evidence="3" id="KW-1185">Reference proteome</keyword>
<proteinExistence type="predicted"/>
<feature type="compositionally biased region" description="Acidic residues" evidence="1">
    <location>
        <begin position="286"/>
        <end position="300"/>
    </location>
</feature>
<sequence>MCTYMHDGVSLQVNCTTSFEGGFEHVMQTPTLAGCMEACALNEDCIASNYNGQDCSLKSHFDNIQTNDTVTGVNVLSRPITTPDPTSYITVTATPTPTEPPLNYIGEQILPNPGFEESHNPWAFDDNYQYYEQKHLKIVRSSADAYRGNYSLQILQVKYTGPWEFEMEQWVPIKMGGRYAVSLAVREPTEQCKVEVYWQLMEIPGMNCVTTTGWRECTSFMPGSYTDNVKEGLLVIWVSCPEGAAGRFFIDDVKMTEILEPKCNYVDCGHWDWEGPNKPPPHDPAEDLEDEEDIELVDGW</sequence>
<name>A0A9P4TEC3_CURKU</name>
<dbReference type="Proteomes" id="UP000801428">
    <property type="component" value="Unassembled WGS sequence"/>
</dbReference>
<dbReference type="EMBL" id="SWKU01000011">
    <property type="protein sequence ID" value="KAF3002491.1"/>
    <property type="molecule type" value="Genomic_DNA"/>
</dbReference>
<evidence type="ECO:0000313" key="3">
    <source>
        <dbReference type="Proteomes" id="UP000801428"/>
    </source>
</evidence>
<accession>A0A9P4TEC3</accession>
<feature type="compositionally biased region" description="Basic and acidic residues" evidence="1">
    <location>
        <begin position="276"/>
        <end position="285"/>
    </location>
</feature>
<evidence type="ECO:0000313" key="2">
    <source>
        <dbReference type="EMBL" id="KAF3002491.1"/>
    </source>
</evidence>
<organism evidence="2 3">
    <name type="scientific">Curvularia kusanoi</name>
    <name type="common">Cochliobolus kusanoi</name>
    <dbReference type="NCBI Taxonomy" id="90978"/>
    <lineage>
        <taxon>Eukaryota</taxon>
        <taxon>Fungi</taxon>
        <taxon>Dikarya</taxon>
        <taxon>Ascomycota</taxon>
        <taxon>Pezizomycotina</taxon>
        <taxon>Dothideomycetes</taxon>
        <taxon>Pleosporomycetidae</taxon>
        <taxon>Pleosporales</taxon>
        <taxon>Pleosporineae</taxon>
        <taxon>Pleosporaceae</taxon>
        <taxon>Curvularia</taxon>
    </lineage>
</organism>
<comment type="caution">
    <text evidence="2">The sequence shown here is derived from an EMBL/GenBank/DDBJ whole genome shotgun (WGS) entry which is preliminary data.</text>
</comment>
<evidence type="ECO:0008006" key="4">
    <source>
        <dbReference type="Google" id="ProtNLM"/>
    </source>
</evidence>
<dbReference type="Gene3D" id="2.60.120.260">
    <property type="entry name" value="Galactose-binding domain-like"/>
    <property type="match status" value="1"/>
</dbReference>